<dbReference type="EMBL" id="CP071793">
    <property type="protein sequence ID" value="QTD52695.1"/>
    <property type="molecule type" value="Genomic_DNA"/>
</dbReference>
<evidence type="ECO:0000313" key="5">
    <source>
        <dbReference type="Proteomes" id="UP000663929"/>
    </source>
</evidence>
<keyword evidence="1 3" id="KW-0547">Nucleotide-binding</keyword>
<dbReference type="GO" id="GO:0140662">
    <property type="term" value="F:ATP-dependent protein folding chaperone"/>
    <property type="evidence" value="ECO:0007669"/>
    <property type="project" value="InterPro"/>
</dbReference>
<comment type="similarity">
    <text evidence="3">Belongs to the heat shock protein 70 family.</text>
</comment>
<name>A0A8A4U1T8_SULCO</name>
<accession>A0A8A4U1T8</accession>
<evidence type="ECO:0000313" key="4">
    <source>
        <dbReference type="EMBL" id="QTD52695.1"/>
    </source>
</evidence>
<dbReference type="AlphaFoldDB" id="A0A8A4U1T8"/>
<evidence type="ECO:0000256" key="3">
    <source>
        <dbReference type="RuleBase" id="RU003322"/>
    </source>
</evidence>
<dbReference type="KEGG" id="scor:J3U87_09485"/>
<reference evidence="4" key="1">
    <citation type="submission" date="2021-03" db="EMBL/GenBank/DDBJ databases">
        <title>Acanthopleuribacteraceae sp. M133.</title>
        <authorList>
            <person name="Wang G."/>
        </authorList>
    </citation>
    <scope>NUCLEOTIDE SEQUENCE</scope>
    <source>
        <strain evidence="4">M133</strain>
    </source>
</reference>
<dbReference type="PANTHER" id="PTHR19375">
    <property type="entry name" value="HEAT SHOCK PROTEIN 70KDA"/>
    <property type="match status" value="1"/>
</dbReference>
<keyword evidence="2 3" id="KW-0067">ATP-binding</keyword>
<dbReference type="SUPFAM" id="SSF53067">
    <property type="entry name" value="Actin-like ATPase domain"/>
    <property type="match status" value="2"/>
</dbReference>
<protein>
    <submittedName>
        <fullName evidence="4">Hsp70 family protein</fullName>
    </submittedName>
</protein>
<proteinExistence type="inferred from homology"/>
<dbReference type="Proteomes" id="UP000663929">
    <property type="component" value="Chromosome"/>
</dbReference>
<dbReference type="InterPro" id="IPR013126">
    <property type="entry name" value="Hsp_70_fam"/>
</dbReference>
<evidence type="ECO:0000256" key="1">
    <source>
        <dbReference type="ARBA" id="ARBA00022741"/>
    </source>
</evidence>
<gene>
    <name evidence="4" type="ORF">J3U87_09485</name>
</gene>
<dbReference type="RefSeq" id="WP_237382799.1">
    <property type="nucleotide sequence ID" value="NZ_CP071793.1"/>
</dbReference>
<keyword evidence="5" id="KW-1185">Reference proteome</keyword>
<sequence>MSFWSIDLGTSNTAVARWNPDAGHPDMIHFEELCREPEGGSEIDVRYSIPSSVFMVEPKTFKERMARWSVLDRWFSLGRRAYIGRAALERDRHTHGAHFVQCFKPALMRDSYRTLARMGGKSVAARSVAKLYLRELMRELKRLDGRRPKKVVIGTPVDCYEPYRAVLKQLLRELGVGTVKFVDEPVAAALGYGLKLHDDRPFLVVDFGAGTLDLALIRMDRRTVEHSGTCRVLAKEGLQLGGNQVDAWLLEHFCRAKGFDLQRVSEMVEAWWARAMLSEARSVKERLFFEEKTSFFLEPPEGMRSFDMILKMQGDLVKEPLEVSREELIQLMETQGVYRNVKEAMDSIARQAERLGIFERDFGEVLMVGGSSLLPGIYRLAEDRYGRDRVRAWQPFFAVAYGGSVFADGSQVTTDFITHDYAVVTHDAKTREPQHHVVVPAGTVFPTAPDFWKKRLVPTCATGEPEDLFRLVICELGRRHGDLQEFVWDGQGRLHRMDREREQEGPVVIPLNENDPTFGTLNPPHMPSDRNARLEVSFGINEDRWLVATVRDIKTDKMLMEQEAVVRLK</sequence>
<organism evidence="4 5">
    <name type="scientific">Sulfidibacter corallicola</name>
    <dbReference type="NCBI Taxonomy" id="2818388"/>
    <lineage>
        <taxon>Bacteria</taxon>
        <taxon>Pseudomonadati</taxon>
        <taxon>Acidobacteriota</taxon>
        <taxon>Holophagae</taxon>
        <taxon>Acanthopleuribacterales</taxon>
        <taxon>Acanthopleuribacteraceae</taxon>
        <taxon>Sulfidibacter</taxon>
    </lineage>
</organism>
<dbReference type="Gene3D" id="3.30.420.40">
    <property type="match status" value="2"/>
</dbReference>
<evidence type="ECO:0000256" key="2">
    <source>
        <dbReference type="ARBA" id="ARBA00022840"/>
    </source>
</evidence>
<dbReference type="InterPro" id="IPR043129">
    <property type="entry name" value="ATPase_NBD"/>
</dbReference>
<dbReference type="Gene3D" id="3.90.640.10">
    <property type="entry name" value="Actin, Chain A, domain 4"/>
    <property type="match status" value="1"/>
</dbReference>
<dbReference type="GO" id="GO:0005524">
    <property type="term" value="F:ATP binding"/>
    <property type="evidence" value="ECO:0007669"/>
    <property type="project" value="UniProtKB-KW"/>
</dbReference>
<dbReference type="Pfam" id="PF00012">
    <property type="entry name" value="HSP70"/>
    <property type="match status" value="1"/>
</dbReference>